<dbReference type="Proteomes" id="UP001239445">
    <property type="component" value="Unassembled WGS sequence"/>
</dbReference>
<name>A0AAJ0BL35_9PEZI</name>
<feature type="region of interest" description="Disordered" evidence="1">
    <location>
        <begin position="450"/>
        <end position="491"/>
    </location>
</feature>
<evidence type="ECO:0000313" key="4">
    <source>
        <dbReference type="Proteomes" id="UP001239445"/>
    </source>
</evidence>
<evidence type="ECO:0000256" key="2">
    <source>
        <dbReference type="SAM" id="Phobius"/>
    </source>
</evidence>
<feature type="region of interest" description="Disordered" evidence="1">
    <location>
        <begin position="267"/>
        <end position="286"/>
    </location>
</feature>
<keyword evidence="2" id="KW-0812">Transmembrane</keyword>
<evidence type="ECO:0000313" key="3">
    <source>
        <dbReference type="EMBL" id="KAK1759183.1"/>
    </source>
</evidence>
<feature type="region of interest" description="Disordered" evidence="1">
    <location>
        <begin position="309"/>
        <end position="362"/>
    </location>
</feature>
<evidence type="ECO:0000256" key="1">
    <source>
        <dbReference type="SAM" id="MobiDB-lite"/>
    </source>
</evidence>
<feature type="region of interest" description="Disordered" evidence="1">
    <location>
        <begin position="101"/>
        <end position="136"/>
    </location>
</feature>
<proteinExistence type="predicted"/>
<gene>
    <name evidence="3" type="ORF">QBC47DRAFT_397998</name>
</gene>
<keyword evidence="4" id="KW-1185">Reference proteome</keyword>
<feature type="compositionally biased region" description="Low complexity" evidence="1">
    <location>
        <begin position="385"/>
        <end position="394"/>
    </location>
</feature>
<reference evidence="3" key="1">
    <citation type="submission" date="2023-06" db="EMBL/GenBank/DDBJ databases">
        <title>Genome-scale phylogeny and comparative genomics of the fungal order Sordariales.</title>
        <authorList>
            <consortium name="Lawrence Berkeley National Laboratory"/>
            <person name="Hensen N."/>
            <person name="Bonometti L."/>
            <person name="Westerberg I."/>
            <person name="Brannstrom I.O."/>
            <person name="Guillou S."/>
            <person name="Cros-Aarteil S."/>
            <person name="Calhoun S."/>
            <person name="Haridas S."/>
            <person name="Kuo A."/>
            <person name="Mondo S."/>
            <person name="Pangilinan J."/>
            <person name="Riley R."/>
            <person name="Labutti K."/>
            <person name="Andreopoulos B."/>
            <person name="Lipzen A."/>
            <person name="Chen C."/>
            <person name="Yanf M."/>
            <person name="Daum C."/>
            <person name="Ng V."/>
            <person name="Clum A."/>
            <person name="Steindorff A."/>
            <person name="Ohm R."/>
            <person name="Martin F."/>
            <person name="Silar P."/>
            <person name="Natvig D."/>
            <person name="Lalanne C."/>
            <person name="Gautier V."/>
            <person name="Ament-Velasquez S.L."/>
            <person name="Kruys A."/>
            <person name="Hutchinson M.I."/>
            <person name="Powell A.J."/>
            <person name="Barry K."/>
            <person name="Miller A.N."/>
            <person name="Grigoriev I.V."/>
            <person name="Debuchy R."/>
            <person name="Gladieux P."/>
            <person name="Thoren M.H."/>
            <person name="Johannesson H."/>
        </authorList>
    </citation>
    <scope>NUCLEOTIDE SEQUENCE</scope>
    <source>
        <strain evidence="3">PSN4</strain>
    </source>
</reference>
<feature type="compositionally biased region" description="Polar residues" evidence="1">
    <location>
        <begin position="322"/>
        <end position="334"/>
    </location>
</feature>
<dbReference type="AlphaFoldDB" id="A0AAJ0BL35"/>
<comment type="caution">
    <text evidence="3">The sequence shown here is derived from an EMBL/GenBank/DDBJ whole genome shotgun (WGS) entry which is preliminary data.</text>
</comment>
<protein>
    <submittedName>
        <fullName evidence="3">Uncharacterized protein</fullName>
    </submittedName>
</protein>
<organism evidence="3 4">
    <name type="scientific">Echria macrotheca</name>
    <dbReference type="NCBI Taxonomy" id="438768"/>
    <lineage>
        <taxon>Eukaryota</taxon>
        <taxon>Fungi</taxon>
        <taxon>Dikarya</taxon>
        <taxon>Ascomycota</taxon>
        <taxon>Pezizomycotina</taxon>
        <taxon>Sordariomycetes</taxon>
        <taxon>Sordariomycetidae</taxon>
        <taxon>Sordariales</taxon>
        <taxon>Schizotheciaceae</taxon>
        <taxon>Echria</taxon>
    </lineage>
</organism>
<accession>A0AAJ0BL35</accession>
<keyword evidence="2" id="KW-1133">Transmembrane helix</keyword>
<dbReference type="EMBL" id="MU839828">
    <property type="protein sequence ID" value="KAK1759183.1"/>
    <property type="molecule type" value="Genomic_DNA"/>
</dbReference>
<feature type="transmembrane region" description="Helical" evidence="2">
    <location>
        <begin position="238"/>
        <end position="263"/>
    </location>
</feature>
<feature type="compositionally biased region" description="Low complexity" evidence="1">
    <location>
        <begin position="468"/>
        <end position="480"/>
    </location>
</feature>
<sequence>MNHPILPNLGKTTCYTAPGASTPFLLPCGNPSLLGHRTACCRPDDLCLPDKSCFAVDKEISYEGGCTDKKLDDFACPCVKEANGPPVGVLTFCPASERTYSRRQDKGRKRRITAEDGKRNVCPQPNPSTDTTLPAIPDEISCPCPPPSTVHPETNIHAPVPPNSVSHHPNHIASSHLLPDGLLNWYPNYTPTPTPATVIYPTTVTQIYYTPTTIPTTTVVPIVAAPAEELIPKSQFNLTVGVLGTLLVLIPILVFFIWIYPVGRMAQRRSPRKPPSGPSPSTTTTAQLRAAENGEMDRRGNNNGVHELESRVRESQEDGAQPRNTRVQTGNLYYQGTAAPGTGRNVTQQQPRDRGEMGSKLRNMAKRLSDDLSGYYNERMGAAVAGRGREAVPGQSRETGQNGGGSIRESWVDIRAGPCVDGMERERQDRAEYFGHGGHAGFGVRCNGTPPAAAGSRSSVGSDETVIARRPSVVSISRPRGPGTPPGHMGR</sequence>
<keyword evidence="2" id="KW-0472">Membrane</keyword>
<feature type="region of interest" description="Disordered" evidence="1">
    <location>
        <begin position="385"/>
        <end position="408"/>
    </location>
</feature>